<dbReference type="EMBL" id="AJWJ01000348">
    <property type="protein sequence ID" value="KAF2071706.1"/>
    <property type="molecule type" value="Genomic_DNA"/>
</dbReference>
<name>A0A8J4PRG1_9MYCE</name>
<evidence type="ECO:0000313" key="3">
    <source>
        <dbReference type="EMBL" id="KAF2071706.1"/>
    </source>
</evidence>
<evidence type="ECO:0000259" key="2">
    <source>
        <dbReference type="Pfam" id="PF03959"/>
    </source>
</evidence>
<organism evidence="3 4">
    <name type="scientific">Polysphondylium violaceum</name>
    <dbReference type="NCBI Taxonomy" id="133409"/>
    <lineage>
        <taxon>Eukaryota</taxon>
        <taxon>Amoebozoa</taxon>
        <taxon>Evosea</taxon>
        <taxon>Eumycetozoa</taxon>
        <taxon>Dictyostelia</taxon>
        <taxon>Dictyosteliales</taxon>
        <taxon>Dictyosteliaceae</taxon>
        <taxon>Polysphondylium</taxon>
    </lineage>
</organism>
<dbReference type="OrthoDB" id="414698at2759"/>
<accession>A0A8J4PRG1</accession>
<comment type="caution">
    <text evidence="3">The sequence shown here is derived from an EMBL/GenBank/DDBJ whole genome shotgun (WGS) entry which is preliminary data.</text>
</comment>
<dbReference type="SUPFAM" id="SSF53474">
    <property type="entry name" value="alpha/beta-Hydrolases"/>
    <property type="match status" value="1"/>
</dbReference>
<gene>
    <name evidence="3" type="ORF">CYY_006987</name>
</gene>
<feature type="domain" description="Serine hydrolase" evidence="2">
    <location>
        <begin position="14"/>
        <end position="249"/>
    </location>
</feature>
<dbReference type="InterPro" id="IPR050593">
    <property type="entry name" value="LovG"/>
</dbReference>
<dbReference type="Proteomes" id="UP000695562">
    <property type="component" value="Unassembled WGS sequence"/>
</dbReference>
<dbReference type="GO" id="GO:0005737">
    <property type="term" value="C:cytoplasm"/>
    <property type="evidence" value="ECO:0007669"/>
    <property type="project" value="TreeGrafter"/>
</dbReference>
<proteinExistence type="predicted"/>
<reference evidence="3" key="1">
    <citation type="submission" date="2020-01" db="EMBL/GenBank/DDBJ databases">
        <title>Development of genomics and gene disruption for Polysphondylium violaceum indicates a role for the polyketide synthase stlB in stalk morphogenesis.</title>
        <authorList>
            <person name="Narita B."/>
            <person name="Kawabe Y."/>
            <person name="Kin K."/>
            <person name="Saito T."/>
            <person name="Gibbs R."/>
            <person name="Kuspa A."/>
            <person name="Muzny D."/>
            <person name="Queller D."/>
            <person name="Richards S."/>
            <person name="Strassman J."/>
            <person name="Sucgang R."/>
            <person name="Worley K."/>
            <person name="Schaap P."/>
        </authorList>
    </citation>
    <scope>NUCLEOTIDE SEQUENCE</scope>
    <source>
        <strain evidence="3">QSvi11</strain>
    </source>
</reference>
<dbReference type="InterPro" id="IPR029058">
    <property type="entry name" value="AB_hydrolase_fold"/>
</dbReference>
<keyword evidence="1" id="KW-0378">Hydrolase</keyword>
<dbReference type="PANTHER" id="PTHR48070:SF6">
    <property type="entry name" value="ESTERASE OVCA2"/>
    <property type="match status" value="1"/>
</dbReference>
<dbReference type="GO" id="GO:0016787">
    <property type="term" value="F:hydrolase activity"/>
    <property type="evidence" value="ECO:0007669"/>
    <property type="project" value="UniProtKB-KW"/>
</dbReference>
<keyword evidence="4" id="KW-1185">Reference proteome</keyword>
<evidence type="ECO:0000256" key="1">
    <source>
        <dbReference type="ARBA" id="ARBA00022801"/>
    </source>
</evidence>
<dbReference type="InterPro" id="IPR005645">
    <property type="entry name" value="FSH-like_dom"/>
</dbReference>
<evidence type="ECO:0000313" key="4">
    <source>
        <dbReference type="Proteomes" id="UP000695562"/>
    </source>
</evidence>
<dbReference type="GO" id="GO:0005634">
    <property type="term" value="C:nucleus"/>
    <property type="evidence" value="ECO:0007669"/>
    <property type="project" value="TreeGrafter"/>
</dbReference>
<dbReference type="PANTHER" id="PTHR48070">
    <property type="entry name" value="ESTERASE OVCA2"/>
    <property type="match status" value="1"/>
</dbReference>
<dbReference type="Gene3D" id="3.40.50.1820">
    <property type="entry name" value="alpha/beta hydrolase"/>
    <property type="match status" value="1"/>
</dbReference>
<sequence length="266" mass="30087">MDNNHSSESTTPTKKLRILCLHGYKQNGTIFKSKTAVLRKSMKDIADFVYIDAPHIVDESKGTASWWRASKDGKEYRGWETTIDYLRKVFINQGPFDGILGFSQGAVLSGLMCSISSLINDSDHHQNNNYHNHHHHNNNNNNNNMPLNFDECFSLKFGLLFSGFQSRATIHQSLYPASSNESSGSCESSCSSNPNYPLAKITTPTLHVWGKADELVSATNCECLSHHFSSPNCYVHEHGHLIPTSKIDIQNYRDFLQRFLRDCELE</sequence>
<protein>
    <recommendedName>
        <fullName evidence="2">Serine hydrolase domain-containing protein</fullName>
    </recommendedName>
</protein>
<dbReference type="AlphaFoldDB" id="A0A8J4PRG1"/>
<dbReference type="Pfam" id="PF03959">
    <property type="entry name" value="FSH1"/>
    <property type="match status" value="1"/>
</dbReference>